<feature type="transmembrane region" description="Helical" evidence="2">
    <location>
        <begin position="31"/>
        <end position="54"/>
    </location>
</feature>
<organism evidence="3 4">
    <name type="scientific">Cudoniella acicularis</name>
    <dbReference type="NCBI Taxonomy" id="354080"/>
    <lineage>
        <taxon>Eukaryota</taxon>
        <taxon>Fungi</taxon>
        <taxon>Dikarya</taxon>
        <taxon>Ascomycota</taxon>
        <taxon>Pezizomycotina</taxon>
        <taxon>Leotiomycetes</taxon>
        <taxon>Helotiales</taxon>
        <taxon>Tricladiaceae</taxon>
        <taxon>Cudoniella</taxon>
    </lineage>
</organism>
<keyword evidence="2" id="KW-1133">Transmembrane helix</keyword>
<dbReference type="OrthoDB" id="8904098at2759"/>
<evidence type="ECO:0000313" key="3">
    <source>
        <dbReference type="EMBL" id="KAF4633451.1"/>
    </source>
</evidence>
<accession>A0A8H4RQA3</accession>
<reference evidence="3 4" key="1">
    <citation type="submission" date="2020-03" db="EMBL/GenBank/DDBJ databases">
        <title>Draft Genome Sequence of Cudoniella acicularis.</title>
        <authorList>
            <person name="Buettner E."/>
            <person name="Kellner H."/>
        </authorList>
    </citation>
    <scope>NUCLEOTIDE SEQUENCE [LARGE SCALE GENOMIC DNA]</scope>
    <source>
        <strain evidence="3 4">DSM 108380</strain>
    </source>
</reference>
<evidence type="ECO:0000256" key="1">
    <source>
        <dbReference type="SAM" id="MobiDB-lite"/>
    </source>
</evidence>
<keyword evidence="2" id="KW-0812">Transmembrane</keyword>
<feature type="region of interest" description="Disordered" evidence="1">
    <location>
        <begin position="88"/>
        <end position="112"/>
    </location>
</feature>
<dbReference type="Proteomes" id="UP000566819">
    <property type="component" value="Unassembled WGS sequence"/>
</dbReference>
<proteinExistence type="predicted"/>
<name>A0A8H4RQA3_9HELO</name>
<protein>
    <submittedName>
        <fullName evidence="3">Uncharacterized protein</fullName>
    </submittedName>
</protein>
<gene>
    <name evidence="3" type="ORF">G7Y89_g4669</name>
</gene>
<dbReference type="EMBL" id="JAAMPI010000258">
    <property type="protein sequence ID" value="KAF4633451.1"/>
    <property type="molecule type" value="Genomic_DNA"/>
</dbReference>
<dbReference type="AlphaFoldDB" id="A0A8H4RQA3"/>
<keyword evidence="4" id="KW-1185">Reference proteome</keyword>
<evidence type="ECO:0000256" key="2">
    <source>
        <dbReference type="SAM" id="Phobius"/>
    </source>
</evidence>
<sequence length="112" mass="12471">MRGLVSAINCFMAAIQYAINLATAPAIRDPFIIWAFAGPSIVGFVSAIAFWFIFKDLDKEEYVISDNQDYHLNAQSGSESRILDEEANGKALEAGEEKNLRQRLSTNEDRAL</sequence>
<keyword evidence="2" id="KW-0472">Membrane</keyword>
<comment type="caution">
    <text evidence="3">The sequence shown here is derived from an EMBL/GenBank/DDBJ whole genome shotgun (WGS) entry which is preliminary data.</text>
</comment>
<evidence type="ECO:0000313" key="4">
    <source>
        <dbReference type="Proteomes" id="UP000566819"/>
    </source>
</evidence>